<sequence length="57" mass="6582">MIASVVLLLVLYYNRKHFVNNCFKTNFNKDAKRMKLVYDGKKGIHKGAFLLEVFSGT</sequence>
<dbReference type="PATRIC" id="fig|81408.3.peg.1813"/>
<evidence type="ECO:0000313" key="2">
    <source>
        <dbReference type="Proteomes" id="UP000075455"/>
    </source>
</evidence>
<dbReference type="AlphaFoldDB" id="A0A150L396"/>
<comment type="caution">
    <text evidence="1">The sequence shown here is derived from an EMBL/GenBank/DDBJ whole genome shotgun (WGS) entry which is preliminary data.</text>
</comment>
<gene>
    <name evidence="1" type="ORF">B4119_0555</name>
</gene>
<organism evidence="1 2">
    <name type="scientific">Saccharococcus caldoxylosilyticus</name>
    <dbReference type="NCBI Taxonomy" id="81408"/>
    <lineage>
        <taxon>Bacteria</taxon>
        <taxon>Bacillati</taxon>
        <taxon>Bacillota</taxon>
        <taxon>Bacilli</taxon>
        <taxon>Bacillales</taxon>
        <taxon>Anoxybacillaceae</taxon>
        <taxon>Saccharococcus</taxon>
    </lineage>
</organism>
<dbReference type="EMBL" id="LQYS01000123">
    <property type="protein sequence ID" value="KYD06770.1"/>
    <property type="molecule type" value="Genomic_DNA"/>
</dbReference>
<proteinExistence type="predicted"/>
<reference evidence="1 2" key="1">
    <citation type="submission" date="2016-01" db="EMBL/GenBank/DDBJ databases">
        <title>Draft Genome Sequences of Seven Thermophilic Sporeformers Isolated from Foods.</title>
        <authorList>
            <person name="Berendsen E.M."/>
            <person name="Wells-Bennik M.H."/>
            <person name="Krawcyk A.O."/>
            <person name="De Jong A."/>
            <person name="Holsappel S."/>
            <person name="Eijlander R.T."/>
            <person name="Kuipers O.P."/>
        </authorList>
    </citation>
    <scope>NUCLEOTIDE SEQUENCE [LARGE SCALE GENOMIC DNA]</scope>
    <source>
        <strain evidence="1 2">B4119</strain>
    </source>
</reference>
<dbReference type="Proteomes" id="UP000075455">
    <property type="component" value="Unassembled WGS sequence"/>
</dbReference>
<protein>
    <submittedName>
        <fullName evidence="1">Uncharacterized protein</fullName>
    </submittedName>
</protein>
<evidence type="ECO:0000313" key="1">
    <source>
        <dbReference type="EMBL" id="KYD06770.1"/>
    </source>
</evidence>
<accession>A0A150L396</accession>
<name>A0A150L396_9BACL</name>